<dbReference type="EMBL" id="JAIWYP010000007">
    <property type="protein sequence ID" value="KAH3801064.1"/>
    <property type="molecule type" value="Genomic_DNA"/>
</dbReference>
<sequence>MFAAIALTSADRRRRNRPGPPGYITTSDDVATATSRAPSAADTGCGGAGAAAEGAAGGRDCGKD</sequence>
<protein>
    <submittedName>
        <fullName evidence="2">Uncharacterized protein</fullName>
    </submittedName>
</protein>
<evidence type="ECO:0000256" key="1">
    <source>
        <dbReference type="SAM" id="MobiDB-lite"/>
    </source>
</evidence>
<reference evidence="2" key="1">
    <citation type="journal article" date="2019" name="bioRxiv">
        <title>The Genome of the Zebra Mussel, Dreissena polymorpha: A Resource for Invasive Species Research.</title>
        <authorList>
            <person name="McCartney M.A."/>
            <person name="Auch B."/>
            <person name="Kono T."/>
            <person name="Mallez S."/>
            <person name="Zhang Y."/>
            <person name="Obille A."/>
            <person name="Becker A."/>
            <person name="Abrahante J.E."/>
            <person name="Garbe J."/>
            <person name="Badalamenti J.P."/>
            <person name="Herman A."/>
            <person name="Mangelson H."/>
            <person name="Liachko I."/>
            <person name="Sullivan S."/>
            <person name="Sone E.D."/>
            <person name="Koren S."/>
            <person name="Silverstein K.A.T."/>
            <person name="Beckman K.B."/>
            <person name="Gohl D.M."/>
        </authorList>
    </citation>
    <scope>NUCLEOTIDE SEQUENCE</scope>
    <source>
        <strain evidence="2">Duluth1</strain>
        <tissue evidence="2">Whole animal</tissue>
    </source>
</reference>
<keyword evidence="3" id="KW-1185">Reference proteome</keyword>
<dbReference type="Proteomes" id="UP000828390">
    <property type="component" value="Unassembled WGS sequence"/>
</dbReference>
<feature type="compositionally biased region" description="Gly residues" evidence="1">
    <location>
        <begin position="44"/>
        <end position="64"/>
    </location>
</feature>
<name>A0A9D4J9C9_DREPO</name>
<gene>
    <name evidence="2" type="ORF">DPMN_154708</name>
</gene>
<comment type="caution">
    <text evidence="2">The sequence shown here is derived from an EMBL/GenBank/DDBJ whole genome shotgun (WGS) entry which is preliminary data.</text>
</comment>
<evidence type="ECO:0000313" key="3">
    <source>
        <dbReference type="Proteomes" id="UP000828390"/>
    </source>
</evidence>
<feature type="region of interest" description="Disordered" evidence="1">
    <location>
        <begin position="1"/>
        <end position="64"/>
    </location>
</feature>
<proteinExistence type="predicted"/>
<reference evidence="2" key="2">
    <citation type="submission" date="2020-11" db="EMBL/GenBank/DDBJ databases">
        <authorList>
            <person name="McCartney M.A."/>
            <person name="Auch B."/>
            <person name="Kono T."/>
            <person name="Mallez S."/>
            <person name="Becker A."/>
            <person name="Gohl D.M."/>
            <person name="Silverstein K.A.T."/>
            <person name="Koren S."/>
            <person name="Bechman K.B."/>
            <person name="Herman A."/>
            <person name="Abrahante J.E."/>
            <person name="Garbe J."/>
        </authorList>
    </citation>
    <scope>NUCLEOTIDE SEQUENCE</scope>
    <source>
        <strain evidence="2">Duluth1</strain>
        <tissue evidence="2">Whole animal</tissue>
    </source>
</reference>
<dbReference type="AlphaFoldDB" id="A0A9D4J9C9"/>
<accession>A0A9D4J9C9</accession>
<evidence type="ECO:0000313" key="2">
    <source>
        <dbReference type="EMBL" id="KAH3801064.1"/>
    </source>
</evidence>
<organism evidence="2 3">
    <name type="scientific">Dreissena polymorpha</name>
    <name type="common">Zebra mussel</name>
    <name type="synonym">Mytilus polymorpha</name>
    <dbReference type="NCBI Taxonomy" id="45954"/>
    <lineage>
        <taxon>Eukaryota</taxon>
        <taxon>Metazoa</taxon>
        <taxon>Spiralia</taxon>
        <taxon>Lophotrochozoa</taxon>
        <taxon>Mollusca</taxon>
        <taxon>Bivalvia</taxon>
        <taxon>Autobranchia</taxon>
        <taxon>Heteroconchia</taxon>
        <taxon>Euheterodonta</taxon>
        <taxon>Imparidentia</taxon>
        <taxon>Neoheterodontei</taxon>
        <taxon>Myida</taxon>
        <taxon>Dreissenoidea</taxon>
        <taxon>Dreissenidae</taxon>
        <taxon>Dreissena</taxon>
    </lineage>
</organism>
<feature type="compositionally biased region" description="Polar residues" evidence="1">
    <location>
        <begin position="24"/>
        <end position="37"/>
    </location>
</feature>